<evidence type="ECO:0000313" key="2">
    <source>
        <dbReference type="EMBL" id="TNN74946.1"/>
    </source>
</evidence>
<accession>A0A4Z2IA88</accession>
<sequence length="258" mass="29926">MSPYRRECAAAPERGGQSGHVSAPRPNRADSAPKGTDARREKPHRPGAGLSLGFTGVVDVREVSLKECQLVILDENTQHDRMSLGVFWQLQNQLFTLLYGHLQLFNVGSHNRTLKQISGSISELQMMRMRKRLKFRKKQLQKGLVGHVRMRMRWRKNGPQQTMKTPSRMVRVMAPFMLVDWRLFLLKAMMRRECTCARRNMCRYSTALNTRVVKKKVTRHTMTALSVWYTMKRMLEAMLASHTTTMIMTARCVVMMLW</sequence>
<evidence type="ECO:0000256" key="1">
    <source>
        <dbReference type="SAM" id="MobiDB-lite"/>
    </source>
</evidence>
<evidence type="ECO:0000313" key="3">
    <source>
        <dbReference type="Proteomes" id="UP000314294"/>
    </source>
</evidence>
<dbReference type="EMBL" id="SRLO01000109">
    <property type="protein sequence ID" value="TNN74946.1"/>
    <property type="molecule type" value="Genomic_DNA"/>
</dbReference>
<dbReference type="AlphaFoldDB" id="A0A4Z2IA88"/>
<reference evidence="2 3" key="1">
    <citation type="submission" date="2019-03" db="EMBL/GenBank/DDBJ databases">
        <title>First draft genome of Liparis tanakae, snailfish: a comprehensive survey of snailfish specific genes.</title>
        <authorList>
            <person name="Kim W."/>
            <person name="Song I."/>
            <person name="Jeong J.-H."/>
            <person name="Kim D."/>
            <person name="Kim S."/>
            <person name="Ryu S."/>
            <person name="Song J.Y."/>
            <person name="Lee S.K."/>
        </authorList>
    </citation>
    <scope>NUCLEOTIDE SEQUENCE [LARGE SCALE GENOMIC DNA]</scope>
    <source>
        <tissue evidence="2">Muscle</tissue>
    </source>
</reference>
<dbReference type="Proteomes" id="UP000314294">
    <property type="component" value="Unassembled WGS sequence"/>
</dbReference>
<proteinExistence type="predicted"/>
<comment type="caution">
    <text evidence="2">The sequence shown here is derived from an EMBL/GenBank/DDBJ whole genome shotgun (WGS) entry which is preliminary data.</text>
</comment>
<protein>
    <submittedName>
        <fullName evidence="2">Uncharacterized protein</fullName>
    </submittedName>
</protein>
<organism evidence="2 3">
    <name type="scientific">Liparis tanakae</name>
    <name type="common">Tanaka's snailfish</name>
    <dbReference type="NCBI Taxonomy" id="230148"/>
    <lineage>
        <taxon>Eukaryota</taxon>
        <taxon>Metazoa</taxon>
        <taxon>Chordata</taxon>
        <taxon>Craniata</taxon>
        <taxon>Vertebrata</taxon>
        <taxon>Euteleostomi</taxon>
        <taxon>Actinopterygii</taxon>
        <taxon>Neopterygii</taxon>
        <taxon>Teleostei</taxon>
        <taxon>Neoteleostei</taxon>
        <taxon>Acanthomorphata</taxon>
        <taxon>Eupercaria</taxon>
        <taxon>Perciformes</taxon>
        <taxon>Cottioidei</taxon>
        <taxon>Cottales</taxon>
        <taxon>Liparidae</taxon>
        <taxon>Liparis</taxon>
    </lineage>
</organism>
<name>A0A4Z2IA88_9TELE</name>
<gene>
    <name evidence="2" type="ORF">EYF80_014864</name>
</gene>
<keyword evidence="3" id="KW-1185">Reference proteome</keyword>
<feature type="region of interest" description="Disordered" evidence="1">
    <location>
        <begin position="1"/>
        <end position="50"/>
    </location>
</feature>